<dbReference type="Proteomes" id="UP000186922">
    <property type="component" value="Unassembled WGS sequence"/>
</dbReference>
<evidence type="ECO:0000313" key="2">
    <source>
        <dbReference type="Proteomes" id="UP000186922"/>
    </source>
</evidence>
<reference evidence="1 2" key="1">
    <citation type="journal article" date="2016" name="Nat. Commun.">
        <title>Extremotolerant tardigrade genome and improved radiotolerance of human cultured cells by tardigrade-unique protein.</title>
        <authorList>
            <person name="Hashimoto T."/>
            <person name="Horikawa D.D."/>
            <person name="Saito Y."/>
            <person name="Kuwahara H."/>
            <person name="Kozuka-Hata H."/>
            <person name="Shin-I T."/>
            <person name="Minakuchi Y."/>
            <person name="Ohishi K."/>
            <person name="Motoyama A."/>
            <person name="Aizu T."/>
            <person name="Enomoto A."/>
            <person name="Kondo K."/>
            <person name="Tanaka S."/>
            <person name="Hara Y."/>
            <person name="Koshikawa S."/>
            <person name="Sagara H."/>
            <person name="Miura T."/>
            <person name="Yokobori S."/>
            <person name="Miyagawa K."/>
            <person name="Suzuki Y."/>
            <person name="Kubo T."/>
            <person name="Oyama M."/>
            <person name="Kohara Y."/>
            <person name="Fujiyama A."/>
            <person name="Arakawa K."/>
            <person name="Katayama T."/>
            <person name="Toyoda A."/>
            <person name="Kunieda T."/>
        </authorList>
    </citation>
    <scope>NUCLEOTIDE SEQUENCE [LARGE SCALE GENOMIC DNA]</scope>
    <source>
        <strain evidence="1 2">YOKOZUNA-1</strain>
    </source>
</reference>
<comment type="caution">
    <text evidence="1">The sequence shown here is derived from an EMBL/GenBank/DDBJ whole genome shotgun (WGS) entry which is preliminary data.</text>
</comment>
<gene>
    <name evidence="1" type="primary">RvY_07227-1</name>
    <name evidence="1" type="synonym">RvY_07227.1</name>
    <name evidence="1" type="ORF">RvY_07227</name>
</gene>
<dbReference type="EMBL" id="BDGG01000003">
    <property type="protein sequence ID" value="GAU95641.1"/>
    <property type="molecule type" value="Genomic_DNA"/>
</dbReference>
<accession>A0A1D1V1L2</accession>
<sequence length="67" mass="7367">MTEEDILRRAFYTHKKTLSPKGVKDVTVIDPNAPKENFTVGLAIAADGYKFPAVVIFKGNKKTGKLS</sequence>
<dbReference type="AlphaFoldDB" id="A0A1D1V1L2"/>
<evidence type="ECO:0000313" key="1">
    <source>
        <dbReference type="EMBL" id="GAU95641.1"/>
    </source>
</evidence>
<proteinExistence type="predicted"/>
<organism evidence="1 2">
    <name type="scientific">Ramazzottius varieornatus</name>
    <name type="common">Water bear</name>
    <name type="synonym">Tardigrade</name>
    <dbReference type="NCBI Taxonomy" id="947166"/>
    <lineage>
        <taxon>Eukaryota</taxon>
        <taxon>Metazoa</taxon>
        <taxon>Ecdysozoa</taxon>
        <taxon>Tardigrada</taxon>
        <taxon>Eutardigrada</taxon>
        <taxon>Parachela</taxon>
        <taxon>Hypsibioidea</taxon>
        <taxon>Ramazzottiidae</taxon>
        <taxon>Ramazzottius</taxon>
    </lineage>
</organism>
<dbReference type="OrthoDB" id="10470959at2759"/>
<name>A0A1D1V1L2_RAMVA</name>
<keyword evidence="2" id="KW-1185">Reference proteome</keyword>
<protein>
    <submittedName>
        <fullName evidence="1">Uncharacterized protein</fullName>
    </submittedName>
</protein>